<proteinExistence type="inferred from homology"/>
<evidence type="ECO:0000313" key="3">
    <source>
        <dbReference type="EMBL" id="GFR09167.1"/>
    </source>
</evidence>
<protein>
    <submittedName>
        <fullName evidence="2">Ribosomal silencing factor RsfS</fullName>
    </submittedName>
</protein>
<evidence type="ECO:0000313" key="5">
    <source>
        <dbReference type="EMBL" id="GFR16317.1"/>
    </source>
</evidence>
<dbReference type="Pfam" id="PF02410">
    <property type="entry name" value="RsfS"/>
    <property type="match status" value="1"/>
</dbReference>
<comment type="similarity">
    <text evidence="1">Belongs to the Iojap/RsfS family.</text>
</comment>
<sequence length="109" mass="12695">MMTNVSSDTESIKSMIVSIIDQNKGHDIVTFDVQNRTIIAKYMIIASGDSSRHVKALAEHVIKILERHDKIDVEGMDEGNWVILNFQDIMVHIFRSEVREYYKIEELWN</sequence>
<dbReference type="EMBL" id="BMAO01034153">
    <property type="protein sequence ID" value="GFQ94387.1"/>
    <property type="molecule type" value="Genomic_DNA"/>
</dbReference>
<evidence type="ECO:0000256" key="1">
    <source>
        <dbReference type="ARBA" id="ARBA00010574"/>
    </source>
</evidence>
<dbReference type="OrthoDB" id="21330at2759"/>
<evidence type="ECO:0000313" key="6">
    <source>
        <dbReference type="EMBL" id="GFR24507.1"/>
    </source>
</evidence>
<dbReference type="EMBL" id="BMAO01036242">
    <property type="protein sequence ID" value="GFR09167.1"/>
    <property type="molecule type" value="Genomic_DNA"/>
</dbReference>
<accession>A0A8X6G1P4</accession>
<dbReference type="Gene3D" id="3.30.460.10">
    <property type="entry name" value="Beta Polymerase, domain 2"/>
    <property type="match status" value="1"/>
</dbReference>
<gene>
    <name evidence="2" type="primary">rsfS</name>
    <name evidence="5" type="ORF">TNCT_336871</name>
    <name evidence="6" type="ORF">TNCT_413761</name>
    <name evidence="2" type="ORF">TNCT_436741</name>
    <name evidence="3" type="ORF">TNCT_8471</name>
    <name evidence="4" type="ORF">TNCT_8791</name>
</gene>
<dbReference type="PANTHER" id="PTHR21043:SF0">
    <property type="entry name" value="MITOCHONDRIAL ASSEMBLY OF RIBOSOMAL LARGE SUBUNIT PROTEIN 1"/>
    <property type="match status" value="1"/>
</dbReference>
<evidence type="ECO:0000313" key="4">
    <source>
        <dbReference type="EMBL" id="GFR09226.1"/>
    </source>
</evidence>
<dbReference type="SUPFAM" id="SSF81301">
    <property type="entry name" value="Nucleotidyltransferase"/>
    <property type="match status" value="1"/>
</dbReference>
<dbReference type="HAMAP" id="MF_01477">
    <property type="entry name" value="Iojap_RsfS"/>
    <property type="match status" value="1"/>
</dbReference>
<comment type="caution">
    <text evidence="2">The sequence shown here is derived from an EMBL/GenBank/DDBJ whole genome shotgun (WGS) entry which is preliminary data.</text>
</comment>
<dbReference type="Proteomes" id="UP000887116">
    <property type="component" value="Unassembled WGS sequence"/>
</dbReference>
<reference evidence="2" key="1">
    <citation type="submission" date="2020-07" db="EMBL/GenBank/DDBJ databases">
        <title>Multicomponent nature underlies the extraordinary mechanical properties of spider dragline silk.</title>
        <authorList>
            <person name="Kono N."/>
            <person name="Nakamura H."/>
            <person name="Mori M."/>
            <person name="Yoshida Y."/>
            <person name="Ohtoshi R."/>
            <person name="Malay A.D."/>
            <person name="Moran D.A.P."/>
            <person name="Tomita M."/>
            <person name="Numata K."/>
            <person name="Arakawa K."/>
        </authorList>
    </citation>
    <scope>NUCLEOTIDE SEQUENCE</scope>
</reference>
<dbReference type="AlphaFoldDB" id="A0A8X6G1P4"/>
<dbReference type="EMBL" id="BMAO01036242">
    <property type="protein sequence ID" value="GFR09226.1"/>
    <property type="molecule type" value="Genomic_DNA"/>
</dbReference>
<dbReference type="InterPro" id="IPR043519">
    <property type="entry name" value="NT_sf"/>
</dbReference>
<dbReference type="GO" id="GO:0043023">
    <property type="term" value="F:ribosomal large subunit binding"/>
    <property type="evidence" value="ECO:0007669"/>
    <property type="project" value="TreeGrafter"/>
</dbReference>
<dbReference type="GO" id="GO:0017148">
    <property type="term" value="P:negative regulation of translation"/>
    <property type="evidence" value="ECO:0007669"/>
    <property type="project" value="TreeGrafter"/>
</dbReference>
<organism evidence="2 7">
    <name type="scientific">Trichonephila clavata</name>
    <name type="common">Joro spider</name>
    <name type="synonym">Nephila clavata</name>
    <dbReference type="NCBI Taxonomy" id="2740835"/>
    <lineage>
        <taxon>Eukaryota</taxon>
        <taxon>Metazoa</taxon>
        <taxon>Ecdysozoa</taxon>
        <taxon>Arthropoda</taxon>
        <taxon>Chelicerata</taxon>
        <taxon>Arachnida</taxon>
        <taxon>Araneae</taxon>
        <taxon>Araneomorphae</taxon>
        <taxon>Entelegynae</taxon>
        <taxon>Araneoidea</taxon>
        <taxon>Nephilidae</taxon>
        <taxon>Trichonephila</taxon>
    </lineage>
</organism>
<name>A0A8X6G1P4_TRICU</name>
<dbReference type="EMBL" id="BMAO01017529">
    <property type="protein sequence ID" value="GFR16317.1"/>
    <property type="molecule type" value="Genomic_DNA"/>
</dbReference>
<dbReference type="GO" id="GO:0090071">
    <property type="term" value="P:negative regulation of ribosome biogenesis"/>
    <property type="evidence" value="ECO:0007669"/>
    <property type="project" value="TreeGrafter"/>
</dbReference>
<dbReference type="NCBIfam" id="TIGR00090">
    <property type="entry name" value="rsfS_iojap_ybeB"/>
    <property type="match status" value="1"/>
</dbReference>
<dbReference type="EMBL" id="BMAO01008523">
    <property type="protein sequence ID" value="GFR24507.1"/>
    <property type="molecule type" value="Genomic_DNA"/>
</dbReference>
<evidence type="ECO:0000313" key="2">
    <source>
        <dbReference type="EMBL" id="GFQ94387.1"/>
    </source>
</evidence>
<dbReference type="PANTHER" id="PTHR21043">
    <property type="entry name" value="IOJAP SUPERFAMILY ORTHOLOG"/>
    <property type="match status" value="1"/>
</dbReference>
<keyword evidence="7" id="KW-1185">Reference proteome</keyword>
<dbReference type="InterPro" id="IPR004394">
    <property type="entry name" value="Iojap/RsfS/C7orf30"/>
</dbReference>
<evidence type="ECO:0000313" key="7">
    <source>
        <dbReference type="Proteomes" id="UP000887116"/>
    </source>
</evidence>